<evidence type="ECO:0000313" key="4">
    <source>
        <dbReference type="Proteomes" id="UP001165063"/>
    </source>
</evidence>
<evidence type="ECO:0000313" key="3">
    <source>
        <dbReference type="EMBL" id="GMG43097.1"/>
    </source>
</evidence>
<proteinExistence type="predicted"/>
<dbReference type="EMBL" id="BSXU01004347">
    <property type="protein sequence ID" value="GMG43097.1"/>
    <property type="molecule type" value="Genomic_DNA"/>
</dbReference>
<protein>
    <submittedName>
        <fullName evidence="3">Unnamed protein product</fullName>
    </submittedName>
</protein>
<sequence length="274" mass="32013">MVRSTPKNLKERRKLQKLQLEEDKSIGLPEDFEDDENEVIKHNAHSPSIPTPIPQIQQLNEELEKVKKALQNVETENRRKNEEIENLKTQKEEMANQLKRKEGDLLTLRNELKGLKGKLNNGKLKSIENELKSTQGQLSKIQKLIKAKKVKQKRRTKMKKKKKQQARETRTSHPLVIYGVPSTHYLVNGEVSMKYLKQELEGMKDAEGKNLMLDHEREPKEFLTRRLLNKSKCDHFILSLKNYKQAKIPVENGLIVDEDNELLPNSLKRNQKLF</sequence>
<keyword evidence="1" id="KW-0175">Coiled coil</keyword>
<feature type="coiled-coil region" evidence="1">
    <location>
        <begin position="53"/>
        <end position="144"/>
    </location>
</feature>
<feature type="region of interest" description="Disordered" evidence="2">
    <location>
        <begin position="151"/>
        <end position="170"/>
    </location>
</feature>
<accession>A0A9W6Z378</accession>
<dbReference type="Proteomes" id="UP001165063">
    <property type="component" value="Unassembled WGS sequence"/>
</dbReference>
<feature type="compositionally biased region" description="Basic residues" evidence="2">
    <location>
        <begin position="151"/>
        <end position="164"/>
    </location>
</feature>
<reference evidence="3" key="1">
    <citation type="submission" date="2023-04" db="EMBL/GenBank/DDBJ databases">
        <title>Ambrosiozyma monospora NBRC 1965.</title>
        <authorList>
            <person name="Ichikawa N."/>
            <person name="Sato H."/>
            <person name="Tonouchi N."/>
        </authorList>
    </citation>
    <scope>NUCLEOTIDE SEQUENCE</scope>
    <source>
        <strain evidence="3">NBRC 1965</strain>
    </source>
</reference>
<organism evidence="3 4">
    <name type="scientific">Ambrosiozyma monospora</name>
    <name type="common">Yeast</name>
    <name type="synonym">Endomycopsis monosporus</name>
    <dbReference type="NCBI Taxonomy" id="43982"/>
    <lineage>
        <taxon>Eukaryota</taxon>
        <taxon>Fungi</taxon>
        <taxon>Dikarya</taxon>
        <taxon>Ascomycota</taxon>
        <taxon>Saccharomycotina</taxon>
        <taxon>Pichiomycetes</taxon>
        <taxon>Pichiales</taxon>
        <taxon>Pichiaceae</taxon>
        <taxon>Ambrosiozyma</taxon>
    </lineage>
</organism>
<evidence type="ECO:0000256" key="2">
    <source>
        <dbReference type="SAM" id="MobiDB-lite"/>
    </source>
</evidence>
<comment type="caution">
    <text evidence="3">The sequence shown here is derived from an EMBL/GenBank/DDBJ whole genome shotgun (WGS) entry which is preliminary data.</text>
</comment>
<name>A0A9W6Z378_AMBMO</name>
<keyword evidence="4" id="KW-1185">Reference proteome</keyword>
<dbReference type="Gene3D" id="1.10.287.1490">
    <property type="match status" value="1"/>
</dbReference>
<dbReference type="AlphaFoldDB" id="A0A9W6Z378"/>
<gene>
    <name evidence="3" type="ORF">Amon01_000662800</name>
</gene>
<evidence type="ECO:0000256" key="1">
    <source>
        <dbReference type="SAM" id="Coils"/>
    </source>
</evidence>